<evidence type="ECO:0000313" key="3">
    <source>
        <dbReference type="EMBL" id="KAK9162666.1"/>
    </source>
</evidence>
<feature type="compositionally biased region" description="Basic and acidic residues" evidence="1">
    <location>
        <begin position="1"/>
        <end position="12"/>
    </location>
</feature>
<dbReference type="AlphaFoldDB" id="A0AAP0L1J0"/>
<dbReference type="Proteomes" id="UP001420932">
    <property type="component" value="Unassembled WGS sequence"/>
</dbReference>
<reference evidence="3 4" key="1">
    <citation type="submission" date="2024-01" db="EMBL/GenBank/DDBJ databases">
        <title>Genome assemblies of Stephania.</title>
        <authorList>
            <person name="Yang L."/>
        </authorList>
    </citation>
    <scope>NUCLEOTIDE SEQUENCE [LARGE SCALE GENOMIC DNA]</scope>
    <source>
        <strain evidence="3">YNDBR</strain>
        <tissue evidence="3">Leaf</tissue>
    </source>
</reference>
<dbReference type="InterPro" id="IPR008889">
    <property type="entry name" value="VQ"/>
</dbReference>
<dbReference type="PANTHER" id="PTHR33143:SF6">
    <property type="entry name" value="OS08G0102900 PROTEIN"/>
    <property type="match status" value="1"/>
</dbReference>
<evidence type="ECO:0000256" key="1">
    <source>
        <dbReference type="SAM" id="MobiDB-lite"/>
    </source>
</evidence>
<protein>
    <recommendedName>
        <fullName evidence="2">VQ domain-containing protein</fullName>
    </recommendedName>
</protein>
<dbReference type="PANTHER" id="PTHR33143">
    <property type="entry name" value="F16F4.1 PROTEIN-RELATED"/>
    <property type="match status" value="1"/>
</dbReference>
<proteinExistence type="predicted"/>
<evidence type="ECO:0000259" key="2">
    <source>
        <dbReference type="Pfam" id="PF05678"/>
    </source>
</evidence>
<organism evidence="3 4">
    <name type="scientific">Stephania yunnanensis</name>
    <dbReference type="NCBI Taxonomy" id="152371"/>
    <lineage>
        <taxon>Eukaryota</taxon>
        <taxon>Viridiplantae</taxon>
        <taxon>Streptophyta</taxon>
        <taxon>Embryophyta</taxon>
        <taxon>Tracheophyta</taxon>
        <taxon>Spermatophyta</taxon>
        <taxon>Magnoliopsida</taxon>
        <taxon>Ranunculales</taxon>
        <taxon>Menispermaceae</taxon>
        <taxon>Menispermoideae</taxon>
        <taxon>Cissampelideae</taxon>
        <taxon>Stephania</taxon>
    </lineage>
</organism>
<evidence type="ECO:0000313" key="4">
    <source>
        <dbReference type="Proteomes" id="UP001420932"/>
    </source>
</evidence>
<dbReference type="GO" id="GO:0005634">
    <property type="term" value="C:nucleus"/>
    <property type="evidence" value="ECO:0007669"/>
    <property type="project" value="TreeGrafter"/>
</dbReference>
<keyword evidence="4" id="KW-1185">Reference proteome</keyword>
<feature type="region of interest" description="Disordered" evidence="1">
    <location>
        <begin position="1"/>
        <end position="57"/>
    </location>
</feature>
<dbReference type="InterPro" id="IPR039607">
    <property type="entry name" value="VQ_8/17/18/20/21/25"/>
</dbReference>
<name>A0AAP0L1J0_9MAGN</name>
<dbReference type="Pfam" id="PF05678">
    <property type="entry name" value="VQ"/>
    <property type="match status" value="1"/>
</dbReference>
<sequence>MDEYYSTHDQHQQHQSGNRPSPRREVQLQGPRPTPLKVRKDSHKIKKPPLAGPPHQLHSQQVLLHQQQQVQQYRPPVIIYTVSPKVIHTDVSEFMSTVQRLTGFSSSSSSSNHHHVCVSPAARLATIDKVTNSGINNTNNNYSLSLEGIGSGVVEEMEMEMMAGAAVERTGGGVGGGGGFSGILSPVPSSLPPISPNLFASPVAPPDPNSLAFLHDLSFSPIFQGNRNYIEGTMVPSPTSLFNTAPMTSPTLYFDLFNHFLDL</sequence>
<gene>
    <name evidence="3" type="ORF">Syun_003568</name>
</gene>
<dbReference type="EMBL" id="JBBNAF010000002">
    <property type="protein sequence ID" value="KAK9162666.1"/>
    <property type="molecule type" value="Genomic_DNA"/>
</dbReference>
<comment type="caution">
    <text evidence="3">The sequence shown here is derived from an EMBL/GenBank/DDBJ whole genome shotgun (WGS) entry which is preliminary data.</text>
</comment>
<feature type="domain" description="VQ" evidence="2">
    <location>
        <begin position="81"/>
        <end position="106"/>
    </location>
</feature>
<accession>A0AAP0L1J0</accession>